<keyword evidence="1" id="KW-1133">Transmembrane helix</keyword>
<dbReference type="RefSeq" id="WP_131556915.1">
    <property type="nucleotide sequence ID" value="NZ_SJSN01000003.1"/>
</dbReference>
<sequence length="175" mass="20568">MKSYQLKYHKNSVLLIAMLVIPFFFISLLFYILFSLPTSISELSILALVLSSIASVFLLLFWVKETQIFVTAKIIINNEGIAFELKKSSLFYWRTSFFSGWERVSNITEMFDNHNGGYFYQITFKNPAFTVNFSPLKNHQLEAEHFFAELQYYQENFNLDHNIPFVRNHSLKSFA</sequence>
<organism evidence="2 3">
    <name type="scientific">Pedobacter frigidisoli</name>
    <dbReference type="NCBI Taxonomy" id="2530455"/>
    <lineage>
        <taxon>Bacteria</taxon>
        <taxon>Pseudomonadati</taxon>
        <taxon>Bacteroidota</taxon>
        <taxon>Sphingobacteriia</taxon>
        <taxon>Sphingobacteriales</taxon>
        <taxon>Sphingobacteriaceae</taxon>
        <taxon>Pedobacter</taxon>
    </lineage>
</organism>
<protein>
    <submittedName>
        <fullName evidence="2">Uncharacterized protein</fullName>
    </submittedName>
</protein>
<dbReference type="Proteomes" id="UP000291485">
    <property type="component" value="Unassembled WGS sequence"/>
</dbReference>
<reference evidence="2 3" key="1">
    <citation type="submission" date="2019-02" db="EMBL/GenBank/DDBJ databases">
        <title>Pedobacter sp. RP-3-11 sp. nov., isolated from Arctic soil.</title>
        <authorList>
            <person name="Dahal R.H."/>
        </authorList>
    </citation>
    <scope>NUCLEOTIDE SEQUENCE [LARGE SCALE GENOMIC DNA]</scope>
    <source>
        <strain evidence="2 3">RP-3-11</strain>
    </source>
</reference>
<evidence type="ECO:0000313" key="2">
    <source>
        <dbReference type="EMBL" id="TCD11665.1"/>
    </source>
</evidence>
<proteinExistence type="predicted"/>
<dbReference type="OrthoDB" id="765124at2"/>
<keyword evidence="1" id="KW-0472">Membrane</keyword>
<evidence type="ECO:0000313" key="3">
    <source>
        <dbReference type="Proteomes" id="UP000291485"/>
    </source>
</evidence>
<name>A0A4R0P467_9SPHI</name>
<feature type="transmembrane region" description="Helical" evidence="1">
    <location>
        <begin position="12"/>
        <end position="33"/>
    </location>
</feature>
<accession>A0A4R0P467</accession>
<keyword evidence="1" id="KW-0812">Transmembrane</keyword>
<feature type="transmembrane region" description="Helical" evidence="1">
    <location>
        <begin position="45"/>
        <end position="63"/>
    </location>
</feature>
<dbReference type="AlphaFoldDB" id="A0A4R0P467"/>
<dbReference type="EMBL" id="SJSN01000003">
    <property type="protein sequence ID" value="TCD11665.1"/>
    <property type="molecule type" value="Genomic_DNA"/>
</dbReference>
<gene>
    <name evidence="2" type="ORF">EZ449_05255</name>
</gene>
<keyword evidence="3" id="KW-1185">Reference proteome</keyword>
<comment type="caution">
    <text evidence="2">The sequence shown here is derived from an EMBL/GenBank/DDBJ whole genome shotgun (WGS) entry which is preliminary data.</text>
</comment>
<evidence type="ECO:0000256" key="1">
    <source>
        <dbReference type="SAM" id="Phobius"/>
    </source>
</evidence>